<reference evidence="1" key="1">
    <citation type="submission" date="2023-06" db="EMBL/GenBank/DDBJ databases">
        <authorList>
            <consortium name="Lawrence Berkeley National Laboratory"/>
            <person name="Ahrendt S."/>
            <person name="Sahu N."/>
            <person name="Indic B."/>
            <person name="Wong-Bajracharya J."/>
            <person name="Merenyi Z."/>
            <person name="Ke H.-M."/>
            <person name="Monk M."/>
            <person name="Kocsube S."/>
            <person name="Drula E."/>
            <person name="Lipzen A."/>
            <person name="Balint B."/>
            <person name="Henrissat B."/>
            <person name="Andreopoulos B."/>
            <person name="Martin F.M."/>
            <person name="Harder C.B."/>
            <person name="Rigling D."/>
            <person name="Ford K.L."/>
            <person name="Foster G.D."/>
            <person name="Pangilinan J."/>
            <person name="Papanicolaou A."/>
            <person name="Barry K."/>
            <person name="LaButti K."/>
            <person name="Viragh M."/>
            <person name="Koriabine M."/>
            <person name="Yan M."/>
            <person name="Riley R."/>
            <person name="Champramary S."/>
            <person name="Plett K.L."/>
            <person name="Tsai I.J."/>
            <person name="Slot J."/>
            <person name="Sipos G."/>
            <person name="Plett J."/>
            <person name="Nagy L.G."/>
            <person name="Grigoriev I.V."/>
        </authorList>
    </citation>
    <scope>NUCLEOTIDE SEQUENCE</scope>
    <source>
        <strain evidence="1">HWK02</strain>
    </source>
</reference>
<gene>
    <name evidence="1" type="ORF">EDD18DRAFT_1116088</name>
</gene>
<comment type="caution">
    <text evidence="1">The sequence shown here is derived from an EMBL/GenBank/DDBJ whole genome shotgun (WGS) entry which is preliminary data.</text>
</comment>
<keyword evidence="2" id="KW-1185">Reference proteome</keyword>
<dbReference type="AlphaFoldDB" id="A0AA39U132"/>
<accession>A0AA39U132</accession>
<evidence type="ECO:0000313" key="2">
    <source>
        <dbReference type="Proteomes" id="UP001175228"/>
    </source>
</evidence>
<organism evidence="1 2">
    <name type="scientific">Armillaria luteobubalina</name>
    <dbReference type="NCBI Taxonomy" id="153913"/>
    <lineage>
        <taxon>Eukaryota</taxon>
        <taxon>Fungi</taxon>
        <taxon>Dikarya</taxon>
        <taxon>Basidiomycota</taxon>
        <taxon>Agaricomycotina</taxon>
        <taxon>Agaricomycetes</taxon>
        <taxon>Agaricomycetidae</taxon>
        <taxon>Agaricales</taxon>
        <taxon>Marasmiineae</taxon>
        <taxon>Physalacriaceae</taxon>
        <taxon>Armillaria</taxon>
    </lineage>
</organism>
<sequence length="133" mass="15553">MSIEVYFTYQTKASFERHFVNEAQDLFNVLDEAIVKLERAGTFRKYHRVDCIVCGLMVDGSQRNMARFLSPSGRLVGTLYYSGNRRDAEYVVERGLDYTMKGLPRYYLGKLQLCFLNYNCNHLERRLSPRETG</sequence>
<evidence type="ECO:0000313" key="1">
    <source>
        <dbReference type="EMBL" id="KAK0475347.1"/>
    </source>
</evidence>
<dbReference type="Proteomes" id="UP001175228">
    <property type="component" value="Unassembled WGS sequence"/>
</dbReference>
<protein>
    <submittedName>
        <fullName evidence="1">Uncharacterized protein</fullName>
    </submittedName>
</protein>
<proteinExistence type="predicted"/>
<dbReference type="EMBL" id="JAUEPU010000152">
    <property type="protein sequence ID" value="KAK0475347.1"/>
    <property type="molecule type" value="Genomic_DNA"/>
</dbReference>
<name>A0AA39U132_9AGAR</name>